<dbReference type="GO" id="GO:0008080">
    <property type="term" value="F:N-acetyltransferase activity"/>
    <property type="evidence" value="ECO:0007669"/>
    <property type="project" value="InterPro"/>
</dbReference>
<dbReference type="InterPro" id="IPR016181">
    <property type="entry name" value="Acyl_CoA_acyltransferase"/>
</dbReference>
<dbReference type="Pfam" id="PF00583">
    <property type="entry name" value="Acetyltransf_1"/>
    <property type="match status" value="1"/>
</dbReference>
<keyword evidence="1 3" id="KW-0808">Transferase</keyword>
<evidence type="ECO:0000259" key="2">
    <source>
        <dbReference type="PROSITE" id="PS51186"/>
    </source>
</evidence>
<dbReference type="SUPFAM" id="SSF55729">
    <property type="entry name" value="Acyl-CoA N-acyltransferases (Nat)"/>
    <property type="match status" value="1"/>
</dbReference>
<evidence type="ECO:0000313" key="3">
    <source>
        <dbReference type="EMBL" id="QQT85490.1"/>
    </source>
</evidence>
<dbReference type="PANTHER" id="PTHR13947:SF37">
    <property type="entry name" value="LD18367P"/>
    <property type="match status" value="1"/>
</dbReference>
<dbReference type="EMBL" id="CP068176">
    <property type="protein sequence ID" value="QQT85490.1"/>
    <property type="molecule type" value="Genomic_DNA"/>
</dbReference>
<dbReference type="Proteomes" id="UP001164064">
    <property type="component" value="Chromosome"/>
</dbReference>
<dbReference type="Proteomes" id="UP000595320">
    <property type="component" value="Chromosome"/>
</dbReference>
<evidence type="ECO:0000313" key="4">
    <source>
        <dbReference type="EMBL" id="UYF70547.1"/>
    </source>
</evidence>
<protein>
    <submittedName>
        <fullName evidence="3">GNAT family N-acetyltransferase</fullName>
    </submittedName>
</protein>
<name>A0A7T9UGP4_9GAMM</name>
<proteinExistence type="predicted"/>
<reference evidence="4" key="2">
    <citation type="journal article" date="2022" name="J Glob Antimicrob Resist">
        <title>Comparative analysis of IMP-4- and OXA-58-containing plasmids of three carbapenemase-producing Acinetobacter ursingii strains in the Netherlands.</title>
        <authorList>
            <person name="Hendrickx A.P.A."/>
            <person name="Schade R.P."/>
            <person name="Landman F."/>
            <person name="Bosch T."/>
            <person name="Schouls L.M."/>
            <person name="van Dijk K."/>
        </authorList>
    </citation>
    <scope>NUCLEOTIDE SEQUENCE</scope>
    <source>
        <strain evidence="4">RIVM_C010559</strain>
    </source>
</reference>
<dbReference type="InterPro" id="IPR050769">
    <property type="entry name" value="NAT_camello-type"/>
</dbReference>
<dbReference type="PROSITE" id="PS51186">
    <property type="entry name" value="GNAT"/>
    <property type="match status" value="1"/>
</dbReference>
<dbReference type="RefSeq" id="WP_004998222.1">
    <property type="nucleotide sequence ID" value="NZ_BKGH01000054.1"/>
</dbReference>
<sequence length="163" mass="18362">MYFIRPIQTKDDPKIAQVIREVSKEYGLATDAGFAVSDPILDQMSEVYHHPNSQYWVIVDQHDNVLGGGGIAPLLGDSTLLEIQKMYFLPVLRGQGFAKKLLQQCFDFAKAQGFHDCYLETTATLKEAVSLYERLGFQHLAQPRGQTGHSQACEIWMLKALED</sequence>
<reference evidence="3 5" key="1">
    <citation type="submission" date="2021-01" db="EMBL/GenBank/DDBJ databases">
        <title>FDA dAtabase for Regulatory Grade micrObial Sequences (FDA-ARGOS): Supporting development and validation of Infectious Disease Dx tests.</title>
        <authorList>
            <person name="Sproer C."/>
            <person name="Gronow S."/>
            <person name="Severitt S."/>
            <person name="Schroder I."/>
            <person name="Tallon L."/>
            <person name="Sadzewicz L."/>
            <person name="Zhao X."/>
            <person name="Boylan J."/>
            <person name="Ott S."/>
            <person name="Bowen H."/>
            <person name="Vavikolanu K."/>
            <person name="Mehta A."/>
            <person name="Aluvathingal J."/>
            <person name="Nadendla S."/>
            <person name="Lowell S."/>
            <person name="Myers T."/>
            <person name="Yan Y."/>
            <person name="Sichtig H."/>
        </authorList>
    </citation>
    <scope>NUCLEOTIDE SEQUENCE [LARGE SCALE GENOMIC DNA]</scope>
    <source>
        <strain evidence="3 5">FDAARGOS_1096</strain>
    </source>
</reference>
<dbReference type="CDD" id="cd04301">
    <property type="entry name" value="NAT_SF"/>
    <property type="match status" value="1"/>
</dbReference>
<dbReference type="Gene3D" id="3.40.630.30">
    <property type="match status" value="1"/>
</dbReference>
<dbReference type="AlphaFoldDB" id="A0A7T9UGP4"/>
<dbReference type="InterPro" id="IPR000182">
    <property type="entry name" value="GNAT_dom"/>
</dbReference>
<organism evidence="3 5">
    <name type="scientific">Acinetobacter ursingii</name>
    <dbReference type="NCBI Taxonomy" id="108980"/>
    <lineage>
        <taxon>Bacteria</taxon>
        <taxon>Pseudomonadati</taxon>
        <taxon>Pseudomonadota</taxon>
        <taxon>Gammaproteobacteria</taxon>
        <taxon>Moraxellales</taxon>
        <taxon>Moraxellaceae</taxon>
        <taxon>Acinetobacter</taxon>
    </lineage>
</organism>
<feature type="domain" description="N-acetyltransferase" evidence="2">
    <location>
        <begin position="2"/>
        <end position="162"/>
    </location>
</feature>
<dbReference type="PANTHER" id="PTHR13947">
    <property type="entry name" value="GNAT FAMILY N-ACETYLTRANSFERASE"/>
    <property type="match status" value="1"/>
</dbReference>
<dbReference type="GeneID" id="66212756"/>
<gene>
    <name evidence="3" type="ORF">I6I53_11300</name>
    <name evidence="4" type="ORF">LSO60_09590</name>
</gene>
<evidence type="ECO:0000256" key="1">
    <source>
        <dbReference type="ARBA" id="ARBA00022679"/>
    </source>
</evidence>
<dbReference type="EMBL" id="CP089051">
    <property type="protein sequence ID" value="UYF70547.1"/>
    <property type="molecule type" value="Genomic_DNA"/>
</dbReference>
<evidence type="ECO:0000313" key="5">
    <source>
        <dbReference type="Proteomes" id="UP000595320"/>
    </source>
</evidence>
<accession>A0A7T9UGP4</accession>